<feature type="compositionally biased region" description="Basic and acidic residues" evidence="1">
    <location>
        <begin position="604"/>
        <end position="636"/>
    </location>
</feature>
<reference evidence="2 3" key="1">
    <citation type="journal article" date="2021" name="Sci. Rep.">
        <title>Chromosome anchoring in Senegalese sole (Solea senegalensis) reveals sex-associated markers and genome rearrangements in flatfish.</title>
        <authorList>
            <person name="Guerrero-Cozar I."/>
            <person name="Gomez-Garrido J."/>
            <person name="Berbel C."/>
            <person name="Martinez-Blanch J.F."/>
            <person name="Alioto T."/>
            <person name="Claros M.G."/>
            <person name="Gagnaire P.A."/>
            <person name="Manchado M."/>
        </authorList>
    </citation>
    <scope>NUCLEOTIDE SEQUENCE [LARGE SCALE GENOMIC DNA]</scope>
    <source>
        <strain evidence="2">Sse05_10M</strain>
    </source>
</reference>
<feature type="compositionally biased region" description="Basic and acidic residues" evidence="1">
    <location>
        <begin position="750"/>
        <end position="760"/>
    </location>
</feature>
<feature type="compositionally biased region" description="Basic and acidic residues" evidence="1">
    <location>
        <begin position="571"/>
        <end position="587"/>
    </location>
</feature>
<feature type="compositionally biased region" description="Polar residues" evidence="1">
    <location>
        <begin position="678"/>
        <end position="688"/>
    </location>
</feature>
<feature type="region of interest" description="Disordered" evidence="1">
    <location>
        <begin position="678"/>
        <end position="697"/>
    </location>
</feature>
<comment type="caution">
    <text evidence="2">The sequence shown here is derived from an EMBL/GenBank/DDBJ whole genome shotgun (WGS) entry which is preliminary data.</text>
</comment>
<protein>
    <submittedName>
        <fullName evidence="2">Uncharacterized protein</fullName>
    </submittedName>
</protein>
<dbReference type="EMBL" id="JAGKHQ010000003">
    <property type="protein sequence ID" value="KAG7519402.1"/>
    <property type="molecule type" value="Genomic_DNA"/>
</dbReference>
<feature type="region of interest" description="Disordered" evidence="1">
    <location>
        <begin position="398"/>
        <end position="417"/>
    </location>
</feature>
<feature type="compositionally biased region" description="Basic and acidic residues" evidence="1">
    <location>
        <begin position="189"/>
        <end position="203"/>
    </location>
</feature>
<sequence length="760" mass="85395">MDENQPLRSATGAEMPGSSADLTAMTWTVSERESISNQQLLQQQHLHPGLMMAPMQHQTQAPEIPGVYPIPPNFQPLVLPQFSAPLQNPTATPCVQQNSAHSDNVLIRPNEFIVAEFNQGVHPLTVSFHSPCYPGLFPWQSGEPVGMQLYQVTRSSKEKQEENDKQENNSDNKTTIPQIHENVDGGGNGDKEDRDRGEGKTLEMESSSPWEYLDKLFSTDDFLRNLELKQITETQLDSPDCSEPETSELLPQTEPEEQLELIQTTETPLDDADGSDPEPYEFLPLTDPDEQLFDEMWRELSLEKDDNIQPARATCQQLSDGSEEETAAGLRNDRALEEEAGEQCITIDFNFFTKLETALAALTETPPEISESNKCKVKRQEVGAAQRKIQQLGEKSAIKAKRSLRDDEESKDLTECPANIGMVSENWSPISLLMSQRSPESKTSTKHNIKWQLDRSGKKASAEAMLGDSAEQNRPVMSPEKNCEKNPKSSLILHPELTREDRRQSQTAAPKEDKAERKGEITEMKTYKDSRDNHPLLKPKLLSEKSPKLSSIPHQEFVLADQRQSQTAAQRVDKVERRRNKSKDSKMKLYWQEPDGSGESSVSEVEKAETQSEILERPLKRKQTAEAEIDSKRAKELTPAQAEEDLEKCEDMDQTFEMDMPSHDTGGKTKSHIASYSSGLTEQETFTGERSAEQKAADMEALAACRRSQRGKDPCENQPQLVKRLPTNTECKGEKTKGKTGKGTQRGRKKMDIQGKKDEN</sequence>
<feature type="region of interest" description="Disordered" evidence="1">
    <location>
        <begin position="435"/>
        <end position="647"/>
    </location>
</feature>
<feature type="region of interest" description="Disordered" evidence="1">
    <location>
        <begin position="1"/>
        <end position="20"/>
    </location>
</feature>
<evidence type="ECO:0000313" key="2">
    <source>
        <dbReference type="EMBL" id="KAG7519402.1"/>
    </source>
</evidence>
<feature type="compositionally biased region" description="Basic and acidic residues" evidence="1">
    <location>
        <begin position="452"/>
        <end position="461"/>
    </location>
</feature>
<feature type="compositionally biased region" description="Basic and acidic residues" evidence="1">
    <location>
        <begin position="496"/>
        <end position="547"/>
    </location>
</feature>
<accession>A0AAV6SSE4</accession>
<gene>
    <name evidence="2" type="ORF">JOB18_007561</name>
</gene>
<feature type="region of interest" description="Disordered" evidence="1">
    <location>
        <begin position="707"/>
        <end position="760"/>
    </location>
</feature>
<dbReference type="Proteomes" id="UP000693946">
    <property type="component" value="Linkage Group LG11"/>
</dbReference>
<proteinExistence type="predicted"/>
<evidence type="ECO:0000313" key="3">
    <source>
        <dbReference type="Proteomes" id="UP000693946"/>
    </source>
</evidence>
<organism evidence="2 3">
    <name type="scientific">Solea senegalensis</name>
    <name type="common">Senegalese sole</name>
    <dbReference type="NCBI Taxonomy" id="28829"/>
    <lineage>
        <taxon>Eukaryota</taxon>
        <taxon>Metazoa</taxon>
        <taxon>Chordata</taxon>
        <taxon>Craniata</taxon>
        <taxon>Vertebrata</taxon>
        <taxon>Euteleostomi</taxon>
        <taxon>Actinopterygii</taxon>
        <taxon>Neopterygii</taxon>
        <taxon>Teleostei</taxon>
        <taxon>Neoteleostei</taxon>
        <taxon>Acanthomorphata</taxon>
        <taxon>Carangaria</taxon>
        <taxon>Pleuronectiformes</taxon>
        <taxon>Pleuronectoidei</taxon>
        <taxon>Soleidae</taxon>
        <taxon>Solea</taxon>
    </lineage>
</organism>
<feature type="compositionally biased region" description="Basic and acidic residues" evidence="1">
    <location>
        <begin position="155"/>
        <end position="170"/>
    </location>
</feature>
<name>A0AAV6SSE4_SOLSE</name>
<dbReference type="AlphaFoldDB" id="A0AAV6SSE4"/>
<feature type="region of interest" description="Disordered" evidence="1">
    <location>
        <begin position="234"/>
        <end position="258"/>
    </location>
</feature>
<feature type="region of interest" description="Disordered" evidence="1">
    <location>
        <begin position="153"/>
        <end position="207"/>
    </location>
</feature>
<evidence type="ECO:0000256" key="1">
    <source>
        <dbReference type="SAM" id="MobiDB-lite"/>
    </source>
</evidence>
<keyword evidence="3" id="KW-1185">Reference proteome</keyword>